<accession>A0ABR4JE04</accession>
<dbReference type="InterPro" id="IPR000719">
    <property type="entry name" value="Prot_kinase_dom"/>
</dbReference>
<evidence type="ECO:0000313" key="3">
    <source>
        <dbReference type="EMBL" id="KAL2838268.1"/>
    </source>
</evidence>
<feature type="region of interest" description="Disordered" evidence="1">
    <location>
        <begin position="319"/>
        <end position="343"/>
    </location>
</feature>
<proteinExistence type="predicted"/>
<dbReference type="InterPro" id="IPR011009">
    <property type="entry name" value="Kinase-like_dom_sf"/>
</dbReference>
<dbReference type="PROSITE" id="PS50011">
    <property type="entry name" value="PROTEIN_KINASE_DOM"/>
    <property type="match status" value="1"/>
</dbReference>
<feature type="compositionally biased region" description="Polar residues" evidence="1">
    <location>
        <begin position="52"/>
        <end position="67"/>
    </location>
</feature>
<keyword evidence="4" id="KW-1185">Reference proteome</keyword>
<dbReference type="PANTHER" id="PTHR24345">
    <property type="entry name" value="SERINE/THREONINE-PROTEIN KINASE PLK"/>
    <property type="match status" value="1"/>
</dbReference>
<dbReference type="Gene3D" id="1.10.510.10">
    <property type="entry name" value="Transferase(Phosphotransferase) domain 1"/>
    <property type="match status" value="1"/>
</dbReference>
<dbReference type="SUPFAM" id="SSF56112">
    <property type="entry name" value="Protein kinase-like (PK-like)"/>
    <property type="match status" value="1"/>
</dbReference>
<protein>
    <submittedName>
        <fullName evidence="3">Kinase-like domain-containing protein</fullName>
    </submittedName>
</protein>
<evidence type="ECO:0000259" key="2">
    <source>
        <dbReference type="PROSITE" id="PS50011"/>
    </source>
</evidence>
<gene>
    <name evidence="3" type="ORF">BJY01DRAFT_220176</name>
</gene>
<name>A0ABR4JE04_9EURO</name>
<evidence type="ECO:0000256" key="1">
    <source>
        <dbReference type="SAM" id="MobiDB-lite"/>
    </source>
</evidence>
<dbReference type="Proteomes" id="UP001610446">
    <property type="component" value="Unassembled WGS sequence"/>
</dbReference>
<comment type="caution">
    <text evidence="3">The sequence shown here is derived from an EMBL/GenBank/DDBJ whole genome shotgun (WGS) entry which is preliminary data.</text>
</comment>
<dbReference type="Pfam" id="PF00069">
    <property type="entry name" value="Pkinase"/>
    <property type="match status" value="1"/>
</dbReference>
<reference evidence="3 4" key="1">
    <citation type="submission" date="2024-07" db="EMBL/GenBank/DDBJ databases">
        <title>Section-level genome sequencing and comparative genomics of Aspergillus sections Usti and Cavernicolus.</title>
        <authorList>
            <consortium name="Lawrence Berkeley National Laboratory"/>
            <person name="Nybo J.L."/>
            <person name="Vesth T.C."/>
            <person name="Theobald S."/>
            <person name="Frisvad J.C."/>
            <person name="Larsen T.O."/>
            <person name="Kjaerboelling I."/>
            <person name="Rothschild-Mancinelli K."/>
            <person name="Lyhne E.K."/>
            <person name="Kogle M.E."/>
            <person name="Barry K."/>
            <person name="Clum A."/>
            <person name="Na H."/>
            <person name="Ledsgaard L."/>
            <person name="Lin J."/>
            <person name="Lipzen A."/>
            <person name="Kuo A."/>
            <person name="Riley R."/>
            <person name="Mondo S."/>
            <person name="Labutti K."/>
            <person name="Haridas S."/>
            <person name="Pangalinan J."/>
            <person name="Salamov A.A."/>
            <person name="Simmons B.A."/>
            <person name="Magnuson J.K."/>
            <person name="Chen J."/>
            <person name="Drula E."/>
            <person name="Henrissat B."/>
            <person name="Wiebenga A."/>
            <person name="Lubbers R.J."/>
            <person name="Gomes A.C."/>
            <person name="Makela M.R."/>
            <person name="Stajich J."/>
            <person name="Grigoriev I.V."/>
            <person name="Mortensen U.H."/>
            <person name="De Vries R.P."/>
            <person name="Baker S.E."/>
            <person name="Andersen M.R."/>
        </authorList>
    </citation>
    <scope>NUCLEOTIDE SEQUENCE [LARGE SCALE GENOMIC DNA]</scope>
    <source>
        <strain evidence="3 4">CBS 123904</strain>
    </source>
</reference>
<feature type="region of interest" description="Disordered" evidence="1">
    <location>
        <begin position="1"/>
        <end position="68"/>
    </location>
</feature>
<organism evidence="3 4">
    <name type="scientific">Aspergillus pseudoustus</name>
    <dbReference type="NCBI Taxonomy" id="1810923"/>
    <lineage>
        <taxon>Eukaryota</taxon>
        <taxon>Fungi</taxon>
        <taxon>Dikarya</taxon>
        <taxon>Ascomycota</taxon>
        <taxon>Pezizomycotina</taxon>
        <taxon>Eurotiomycetes</taxon>
        <taxon>Eurotiomycetidae</taxon>
        <taxon>Eurotiales</taxon>
        <taxon>Aspergillaceae</taxon>
        <taxon>Aspergillus</taxon>
        <taxon>Aspergillus subgen. Nidulantes</taxon>
    </lineage>
</organism>
<dbReference type="EMBL" id="JBFXLU010000148">
    <property type="protein sequence ID" value="KAL2838268.1"/>
    <property type="molecule type" value="Genomic_DNA"/>
</dbReference>
<feature type="domain" description="Protein kinase" evidence="2">
    <location>
        <begin position="136"/>
        <end position="429"/>
    </location>
</feature>
<sequence length="442" mass="48358">MPIFTNPFLDRSVKQKHSGSPKTLQPTELIPPALSRVGRGASTDASRRPSVATISSINSNPDTTQHNHLYVPRRPSAWGRMSEYVARRNSTPHVQTASSPLQEWHHWVADNRKRTSTGDHPIIDESRMAALTRKYGEICEVSGLGTDSIILVSHKYQYCPPLDNYYALKVLRRPPADQSSPSDSDHHQKRVTAEFALASTLNHKHIVRTYELLPLGPGNNPDLSCISMEYCAGGDLHSLIASSATHKLPAEQADCLFKQLLRGLTYLHGPGGVAHRALAPENLLLTNKGCLKIADLGHATCFRVPGPGEDPVVIISKGKKKCGSSSPYISPEQDTDSSSGELDDPRSVDIWAAAVIYLAMRTGRNLWEEASEERDAGFARFVEERRDGKNNEVIEGISTDLSRDILYSMLSIDPAARPTAAEVLSSAWVEGVDCCIPAAAVE</sequence>
<evidence type="ECO:0000313" key="4">
    <source>
        <dbReference type="Proteomes" id="UP001610446"/>
    </source>
</evidence>